<comment type="caution">
    <text evidence="3">The sequence shown here is derived from an EMBL/GenBank/DDBJ whole genome shotgun (WGS) entry which is preliminary data.</text>
</comment>
<feature type="region of interest" description="Disordered" evidence="1">
    <location>
        <begin position="372"/>
        <end position="445"/>
    </location>
</feature>
<protein>
    <recommendedName>
        <fullName evidence="2">DUF7824 domain-containing protein</fullName>
    </recommendedName>
</protein>
<feature type="domain" description="DUF7824" evidence="2">
    <location>
        <begin position="600"/>
        <end position="668"/>
    </location>
</feature>
<dbReference type="RefSeq" id="WP_181608189.1">
    <property type="nucleotide sequence ID" value="NZ_BAABAM010000001.1"/>
</dbReference>
<dbReference type="EMBL" id="JACDUR010000001">
    <property type="protein sequence ID" value="MBA2889392.1"/>
    <property type="molecule type" value="Genomic_DNA"/>
</dbReference>
<keyword evidence="4" id="KW-1185">Reference proteome</keyword>
<dbReference type="Proteomes" id="UP000530928">
    <property type="component" value="Unassembled WGS sequence"/>
</dbReference>
<dbReference type="Pfam" id="PF25148">
    <property type="entry name" value="DUF7824"/>
    <property type="match status" value="1"/>
</dbReference>
<organism evidence="3 4">
    <name type="scientific">Nonomuraea soli</name>
    <dbReference type="NCBI Taxonomy" id="1032476"/>
    <lineage>
        <taxon>Bacteria</taxon>
        <taxon>Bacillati</taxon>
        <taxon>Actinomycetota</taxon>
        <taxon>Actinomycetes</taxon>
        <taxon>Streptosporangiales</taxon>
        <taxon>Streptosporangiaceae</taxon>
        <taxon>Nonomuraea</taxon>
    </lineage>
</organism>
<dbReference type="InterPro" id="IPR056726">
    <property type="entry name" value="DUF7824"/>
</dbReference>
<reference evidence="3 4" key="1">
    <citation type="submission" date="2020-07" db="EMBL/GenBank/DDBJ databases">
        <title>Genomic Encyclopedia of Type Strains, Phase IV (KMG-IV): sequencing the most valuable type-strain genomes for metagenomic binning, comparative biology and taxonomic classification.</title>
        <authorList>
            <person name="Goeker M."/>
        </authorList>
    </citation>
    <scope>NUCLEOTIDE SEQUENCE [LARGE SCALE GENOMIC DNA]</scope>
    <source>
        <strain evidence="3 4">DSM 45533</strain>
    </source>
</reference>
<evidence type="ECO:0000256" key="1">
    <source>
        <dbReference type="SAM" id="MobiDB-lite"/>
    </source>
</evidence>
<dbReference type="AlphaFoldDB" id="A0A7W0CDY0"/>
<feature type="compositionally biased region" description="Gly residues" evidence="1">
    <location>
        <begin position="423"/>
        <end position="434"/>
    </location>
</feature>
<evidence type="ECO:0000313" key="4">
    <source>
        <dbReference type="Proteomes" id="UP000530928"/>
    </source>
</evidence>
<name>A0A7W0CDY0_9ACTN</name>
<gene>
    <name evidence="3" type="ORF">HNR30_000727</name>
</gene>
<accession>A0A7W0CDY0</accession>
<evidence type="ECO:0000313" key="3">
    <source>
        <dbReference type="EMBL" id="MBA2889392.1"/>
    </source>
</evidence>
<sequence length="943" mass="100198">MSAWTDIRDLIDRHDADSVAARVATLTADERREVAKQLPGRLKELRQLHDSWRGAGDHAEALRAAGAGTIESATSVASWLTRRGLIGARERVADSGRLLALVRRRDPAWQVTLAQELAGRLRGRDSSYELAAMLIRDTGIDPPDGDGFVAGWVAACVQERDVAAVLEADPLLDLLLPRVFRAQGVAEILQWENDPANSMSMLGGLCRLVERGRLDRQALLGECVARFLRGGTALELRFFVRLHHALQPASNEAFLRDYLCLLPVAPGPVAELALDHLREHDGFTPAELGEAWQALLFRPEKKLARAALGWLDRSARLSPSHREEAAVALMAAFAHPAYELQDRAVRLARRLGLVEAVSSAAHLLPPDLRRDFAASFPTPETAGGEDHEGPPHAASTGLALGDISPGDVGPGDVASSDVEPGGVASGGGRSGGGSPDTDPGGVAADDMRLAGGAATAGVAAGGLPLTGVVPGNAELAAPPVLPPMPPPLTTPGEIVATIERLTDPRDLSPMPEEWWLLPRREDIDPVLEWLLIERLMAALVTVAQPGDEGARDALSRVGRVGGDTPLAWITAACRDLATGHVPEFAMPTCAVGLDRLIMRRVAELRRALSRPGLPPVLLATPTRSSGHVDPGVLLARLEAVEAAGAEPLRADLQQALLRLPRRIDPADAARAARLGSEAGRVVAGWMAGDRPRVESSVRYMNDGRDHFTEAPLPGRVSFTSPVPWPDLAAQRWTGLDLIDGLFHEPQRYGYGRGRFAGWWAFVVPSDPEVAAAHLMPDFFYNGGLRSPGPVVLRGLAGADGGLGAACAVVLMSQLNHDDPGERGSVGDVLLSLAARGVLPGHELGDHLGRLVRIEQVMVTRAVPVLRELDRMGVDLWPVVAGALAWLIPAEGERPAAGLADLIALGVAGAHPDAVASVPGLAELAARKGSSRMIKEARRLVAMR</sequence>
<evidence type="ECO:0000259" key="2">
    <source>
        <dbReference type="Pfam" id="PF25148"/>
    </source>
</evidence>
<proteinExistence type="predicted"/>